<sequence length="280" mass="31414">MATITSSMLNTNPLLLSSKPRVNFTESSRFASVKVESFVNFTSISTSQNTVRGRPFNFEARFKTPSSRGNTFEQAAMIPEEKDVRRTRVIKLQVGLHLRGPSFEENINQIAETADTSNSSGLIYILQETTEALLNHSMSWIAVNSSVKVSESITDAEKYFRRLSIEEQEKFDRLTLVNMDNIKSENLHDQKANTMSRNTHMVVTILVAAKGKTVLKFPSTIDSNEDLKKALKVLQTISESAEIQAVNVLWSPQDGNEVMSCEELYEEYPLLCRIGGGDYS</sequence>
<evidence type="ECO:0000313" key="1">
    <source>
        <dbReference type="EMBL" id="KAK3227854.1"/>
    </source>
</evidence>
<organism evidence="1 2">
    <name type="scientific">Dipteronia sinensis</name>
    <dbReference type="NCBI Taxonomy" id="43782"/>
    <lineage>
        <taxon>Eukaryota</taxon>
        <taxon>Viridiplantae</taxon>
        <taxon>Streptophyta</taxon>
        <taxon>Embryophyta</taxon>
        <taxon>Tracheophyta</taxon>
        <taxon>Spermatophyta</taxon>
        <taxon>Magnoliopsida</taxon>
        <taxon>eudicotyledons</taxon>
        <taxon>Gunneridae</taxon>
        <taxon>Pentapetalae</taxon>
        <taxon>rosids</taxon>
        <taxon>malvids</taxon>
        <taxon>Sapindales</taxon>
        <taxon>Sapindaceae</taxon>
        <taxon>Hippocastanoideae</taxon>
        <taxon>Acereae</taxon>
        <taxon>Dipteronia</taxon>
    </lineage>
</organism>
<dbReference type="AlphaFoldDB" id="A0AAE0B297"/>
<dbReference type="PANTHER" id="PTHR33975:SF2">
    <property type="entry name" value="MYELIN-ASSOCIATED OLIGODENDROCYTE BASIC PROTEIN"/>
    <property type="match status" value="1"/>
</dbReference>
<protein>
    <submittedName>
        <fullName evidence="1">Uncharacterized protein</fullName>
    </submittedName>
</protein>
<reference evidence="1" key="1">
    <citation type="journal article" date="2023" name="Plant J.">
        <title>Genome sequences and population genomics provide insights into the demographic history, inbreeding, and mutation load of two 'living fossil' tree species of Dipteronia.</title>
        <authorList>
            <person name="Feng Y."/>
            <person name="Comes H.P."/>
            <person name="Chen J."/>
            <person name="Zhu S."/>
            <person name="Lu R."/>
            <person name="Zhang X."/>
            <person name="Li P."/>
            <person name="Qiu J."/>
            <person name="Olsen K.M."/>
            <person name="Qiu Y."/>
        </authorList>
    </citation>
    <scope>NUCLEOTIDE SEQUENCE</scope>
    <source>
        <strain evidence="1">NBL</strain>
    </source>
</reference>
<dbReference type="InterPro" id="IPR010903">
    <property type="entry name" value="DUF1517"/>
</dbReference>
<dbReference type="GO" id="GO:0009507">
    <property type="term" value="C:chloroplast"/>
    <property type="evidence" value="ECO:0007669"/>
    <property type="project" value="TreeGrafter"/>
</dbReference>
<dbReference type="PANTHER" id="PTHR33975">
    <property type="entry name" value="MYELIN-ASSOCIATED OLIGODENDROCYTE BASIC PROTEIN"/>
    <property type="match status" value="1"/>
</dbReference>
<accession>A0AAE0B297</accession>
<evidence type="ECO:0000313" key="2">
    <source>
        <dbReference type="Proteomes" id="UP001281410"/>
    </source>
</evidence>
<dbReference type="Proteomes" id="UP001281410">
    <property type="component" value="Unassembled WGS sequence"/>
</dbReference>
<dbReference type="Pfam" id="PF07466">
    <property type="entry name" value="DUF1517"/>
    <property type="match status" value="1"/>
</dbReference>
<proteinExistence type="predicted"/>
<name>A0AAE0B297_9ROSI</name>
<gene>
    <name evidence="1" type="ORF">Dsin_007716</name>
</gene>
<keyword evidence="2" id="KW-1185">Reference proteome</keyword>
<dbReference type="EMBL" id="JANJYJ010000002">
    <property type="protein sequence ID" value="KAK3227854.1"/>
    <property type="molecule type" value="Genomic_DNA"/>
</dbReference>
<comment type="caution">
    <text evidence="1">The sequence shown here is derived from an EMBL/GenBank/DDBJ whole genome shotgun (WGS) entry which is preliminary data.</text>
</comment>
<dbReference type="InterPro" id="IPR053023">
    <property type="entry name" value="FLAP_modulator"/>
</dbReference>